<reference evidence="2 3" key="1">
    <citation type="journal article" date="2015" name="Nature">
        <title>rRNA introns, odd ribosomes, and small enigmatic genomes across a large radiation of phyla.</title>
        <authorList>
            <person name="Brown C.T."/>
            <person name="Hug L.A."/>
            <person name="Thomas B.C."/>
            <person name="Sharon I."/>
            <person name="Castelle C.J."/>
            <person name="Singh A."/>
            <person name="Wilkins M.J."/>
            <person name="Williams K.H."/>
            <person name="Banfield J.F."/>
        </authorList>
    </citation>
    <scope>NUCLEOTIDE SEQUENCE [LARGE SCALE GENOMIC DNA]</scope>
</reference>
<dbReference type="Gene3D" id="3.40.50.1240">
    <property type="entry name" value="Phosphoglycerate mutase-like"/>
    <property type="match status" value="1"/>
</dbReference>
<dbReference type="EMBL" id="LCMV01000039">
    <property type="protein sequence ID" value="KKU43037.1"/>
    <property type="molecule type" value="Genomic_DNA"/>
</dbReference>
<accession>A0A0G1QDZ0</accession>
<comment type="caution">
    <text evidence="2">The sequence shown here is derived from an EMBL/GenBank/DDBJ whole genome shotgun (WGS) entry which is preliminary data.</text>
</comment>
<organism evidence="2 3">
    <name type="scientific">Berkelbacteria bacterium GW2011_GWA2_46_7</name>
    <dbReference type="NCBI Taxonomy" id="1618335"/>
    <lineage>
        <taxon>Bacteria</taxon>
        <taxon>Candidatus Berkelbacteria</taxon>
    </lineage>
</organism>
<protein>
    <submittedName>
        <fullName evidence="2">Phosphoglycerate mutase family protein</fullName>
    </submittedName>
</protein>
<dbReference type="Proteomes" id="UP000034487">
    <property type="component" value="Unassembled WGS sequence"/>
</dbReference>
<evidence type="ECO:0000313" key="2">
    <source>
        <dbReference type="EMBL" id="KKU43037.1"/>
    </source>
</evidence>
<keyword evidence="1" id="KW-0378">Hydrolase</keyword>
<dbReference type="SMART" id="SM00855">
    <property type="entry name" value="PGAM"/>
    <property type="match status" value="1"/>
</dbReference>
<dbReference type="SUPFAM" id="SSF53254">
    <property type="entry name" value="Phosphoglycerate mutase-like"/>
    <property type="match status" value="1"/>
</dbReference>
<dbReference type="GO" id="GO:0016787">
    <property type="term" value="F:hydrolase activity"/>
    <property type="evidence" value="ECO:0007669"/>
    <property type="project" value="UniProtKB-KW"/>
</dbReference>
<name>A0A0G1QDZ0_9BACT</name>
<dbReference type="AlphaFoldDB" id="A0A0G1QDZ0"/>
<dbReference type="InterPro" id="IPR051021">
    <property type="entry name" value="Mito_Ser/Thr_phosphatase"/>
</dbReference>
<sequence>MPEKLQTILFLVRHGQTDHFYSQNAQTDKQRELTELGRKQSQLIGRFLDQFSPTAIYTSPLDRCMDTAEIIQENISSKPPVKSSRALVEVYSEIPKVRQEVGERGETIFSTVLREHKGEQVVAVTHQYIIGYIVADFLGVAYQSVLCDFADIYRLVFADDILVEATQLQPAKNIP</sequence>
<gene>
    <name evidence="2" type="ORF">UX60_C0039G0007</name>
</gene>
<dbReference type="PANTHER" id="PTHR20935:SF0">
    <property type="entry name" value="SERINE_THREONINE-PROTEIN PHOSPHATASE PGAM5, MITOCHONDRIAL"/>
    <property type="match status" value="1"/>
</dbReference>
<dbReference type="Pfam" id="PF00300">
    <property type="entry name" value="His_Phos_1"/>
    <property type="match status" value="2"/>
</dbReference>
<evidence type="ECO:0000313" key="3">
    <source>
        <dbReference type="Proteomes" id="UP000034487"/>
    </source>
</evidence>
<dbReference type="InterPro" id="IPR029033">
    <property type="entry name" value="His_PPase_superfam"/>
</dbReference>
<dbReference type="CDD" id="cd07067">
    <property type="entry name" value="HP_PGM_like"/>
    <property type="match status" value="1"/>
</dbReference>
<dbReference type="InterPro" id="IPR013078">
    <property type="entry name" value="His_Pase_superF_clade-1"/>
</dbReference>
<dbReference type="PANTHER" id="PTHR20935">
    <property type="entry name" value="PHOSPHOGLYCERATE MUTASE-RELATED"/>
    <property type="match status" value="1"/>
</dbReference>
<proteinExistence type="predicted"/>
<evidence type="ECO:0000256" key="1">
    <source>
        <dbReference type="ARBA" id="ARBA00022801"/>
    </source>
</evidence>